<dbReference type="PANTHER" id="PTHR10709:SF2">
    <property type="entry name" value="ACTIN-RELATED PROTEIN 2_3 COMPLEX SUBUNIT"/>
    <property type="match status" value="1"/>
</dbReference>
<evidence type="ECO:0000256" key="5">
    <source>
        <dbReference type="ARBA" id="ARBA00023203"/>
    </source>
</evidence>
<sequence>MSKPEVLPIDFAVPVTAYAFNGDRSELAVCPNTNVLQIYKKSGAGWTLTAELKEHDKLITSVDWAPHSNRIVTCAQDRNAYVWTHQGGVWKPTLVLLRINRSATFVRWSPLENKFAVASGARAIAVCSFDAESDWWVAKHIKKPLRSTVLSLDWHPNNVLLVAGSADSKARVFSAYIKDVDSKPAPSVWGERLPFNTICAEYSSPAGGWVHDVAFSPSGNAVAFVSHDSNLSVVYPTGVDNPPSVFNVRLTSLPHTSVTFLTEGSLVAAGHDCQPMLYKLVNNNSWEFVKSLDDATGAANQPKAGAAGRLNNTAFNAFKQADSMGATAGVAGVGAGDTVLTTVHQNTITSVRPFAGAPGNVSHVSTAAIDGKVVIWDINSGGAGIAGLVKETAQMGM</sequence>
<dbReference type="PANTHER" id="PTHR10709">
    <property type="entry name" value="ACTIN-RELATED PROTEIN 2/3 COMPLEX SUBUNIT 1"/>
    <property type="match status" value="1"/>
</dbReference>
<dbReference type="GO" id="GO:0034314">
    <property type="term" value="P:Arp2/3 complex-mediated actin nucleation"/>
    <property type="evidence" value="ECO:0007669"/>
    <property type="project" value="UniProtKB-UniRule"/>
</dbReference>
<evidence type="ECO:0000256" key="3">
    <source>
        <dbReference type="ARBA" id="ARBA00022574"/>
    </source>
</evidence>
<dbReference type="AlphaFoldDB" id="A0A4T0G0J0"/>
<evidence type="ECO:0000256" key="2">
    <source>
        <dbReference type="ARBA" id="ARBA00022490"/>
    </source>
</evidence>
<comment type="caution">
    <text evidence="9">The sequence shown here is derived from an EMBL/GenBank/DDBJ whole genome shotgun (WGS) entry which is preliminary data.</text>
</comment>
<dbReference type="Proteomes" id="UP000310189">
    <property type="component" value="Unassembled WGS sequence"/>
</dbReference>
<dbReference type="GO" id="GO:0051015">
    <property type="term" value="F:actin filament binding"/>
    <property type="evidence" value="ECO:0007669"/>
    <property type="project" value="TreeGrafter"/>
</dbReference>
<organism evidence="9 10">
    <name type="scientific">Wallemia hederae</name>
    <dbReference type="NCBI Taxonomy" id="1540922"/>
    <lineage>
        <taxon>Eukaryota</taxon>
        <taxon>Fungi</taxon>
        <taxon>Dikarya</taxon>
        <taxon>Basidiomycota</taxon>
        <taxon>Wallemiomycotina</taxon>
        <taxon>Wallemiomycetes</taxon>
        <taxon>Wallemiales</taxon>
        <taxon>Wallemiaceae</taxon>
        <taxon>Wallemia</taxon>
    </lineage>
</organism>
<evidence type="ECO:0000313" key="10">
    <source>
        <dbReference type="Proteomes" id="UP000310189"/>
    </source>
</evidence>
<comment type="similarity">
    <text evidence="1 7">Belongs to the WD repeat ARPC1 family.</text>
</comment>
<gene>
    <name evidence="9" type="ORF">E3P99_00085</name>
</gene>
<dbReference type="EMBL" id="SPNW01000001">
    <property type="protein sequence ID" value="TIA93654.1"/>
    <property type="molecule type" value="Genomic_DNA"/>
</dbReference>
<dbReference type="SMART" id="SM00320">
    <property type="entry name" value="WD40"/>
    <property type="match status" value="5"/>
</dbReference>
<accession>A0A4T0G0J0</accession>
<evidence type="ECO:0000256" key="1">
    <source>
        <dbReference type="ARBA" id="ARBA00006260"/>
    </source>
</evidence>
<comment type="subcellular location">
    <subcellularLocation>
        <location evidence="7">Cytoplasm</location>
        <location evidence="7">Cytoskeleton</location>
        <location evidence="7">Actin patch</location>
    </subcellularLocation>
</comment>
<dbReference type="GO" id="GO:0030479">
    <property type="term" value="C:actin cortical patch"/>
    <property type="evidence" value="ECO:0007669"/>
    <property type="project" value="UniProtKB-SubCell"/>
</dbReference>
<dbReference type="InterPro" id="IPR001680">
    <property type="entry name" value="WD40_rpt"/>
</dbReference>
<comment type="function">
    <text evidence="7">Functions as component of the Arp2/3 complex which is involved in regulation of actin polymerization and together with an activating nucleation-promoting factor (NPF) mediates the formation of branched actin networks.</text>
</comment>
<keyword evidence="4" id="KW-0677">Repeat</keyword>
<evidence type="ECO:0000256" key="8">
    <source>
        <dbReference type="PROSITE-ProRule" id="PRU00221"/>
    </source>
</evidence>
<dbReference type="InterPro" id="IPR036322">
    <property type="entry name" value="WD40_repeat_dom_sf"/>
</dbReference>
<dbReference type="PROSITE" id="PS50082">
    <property type="entry name" value="WD_REPEATS_2"/>
    <property type="match status" value="1"/>
</dbReference>
<dbReference type="Pfam" id="PF00400">
    <property type="entry name" value="WD40"/>
    <property type="match status" value="2"/>
</dbReference>
<dbReference type="Gene3D" id="2.130.10.10">
    <property type="entry name" value="YVTN repeat-like/Quinoprotein amine dehydrogenase"/>
    <property type="match status" value="1"/>
</dbReference>
<keyword evidence="5 7" id="KW-0009">Actin-binding</keyword>
<proteinExistence type="inferred from homology"/>
<dbReference type="PROSITE" id="PS50294">
    <property type="entry name" value="WD_REPEATS_REGION"/>
    <property type="match status" value="1"/>
</dbReference>
<keyword evidence="3 8" id="KW-0853">WD repeat</keyword>
<evidence type="ECO:0000256" key="7">
    <source>
        <dbReference type="PIRNR" id="PIRNR038093"/>
    </source>
</evidence>
<keyword evidence="2 7" id="KW-0963">Cytoplasm</keyword>
<dbReference type="OrthoDB" id="406844at2759"/>
<reference evidence="9 10" key="1">
    <citation type="submission" date="2019-03" db="EMBL/GenBank/DDBJ databases">
        <title>Sequencing 23 genomes of Wallemia ichthyophaga.</title>
        <authorList>
            <person name="Gostincar C."/>
        </authorList>
    </citation>
    <scope>NUCLEOTIDE SEQUENCE [LARGE SCALE GENOMIC DNA]</scope>
    <source>
        <strain evidence="9 10">EXF-5753</strain>
    </source>
</reference>
<evidence type="ECO:0000256" key="4">
    <source>
        <dbReference type="ARBA" id="ARBA00022737"/>
    </source>
</evidence>
<dbReference type="InterPro" id="IPR017383">
    <property type="entry name" value="ARPC1"/>
</dbReference>
<name>A0A4T0G0J0_9BASI</name>
<dbReference type="SUPFAM" id="SSF50978">
    <property type="entry name" value="WD40 repeat-like"/>
    <property type="match status" value="1"/>
</dbReference>
<dbReference type="GO" id="GO:0005885">
    <property type="term" value="C:Arp2/3 protein complex"/>
    <property type="evidence" value="ECO:0007669"/>
    <property type="project" value="UniProtKB-UniRule"/>
</dbReference>
<keyword evidence="10" id="KW-1185">Reference proteome</keyword>
<dbReference type="PIRSF" id="PIRSF038093">
    <property type="entry name" value="ARP2/3_su1"/>
    <property type="match status" value="1"/>
</dbReference>
<feature type="repeat" description="WD" evidence="8">
    <location>
        <begin position="52"/>
        <end position="83"/>
    </location>
</feature>
<dbReference type="InterPro" id="IPR015943">
    <property type="entry name" value="WD40/YVTN_repeat-like_dom_sf"/>
</dbReference>
<evidence type="ECO:0000256" key="6">
    <source>
        <dbReference type="ARBA" id="ARBA00023212"/>
    </source>
</evidence>
<protein>
    <recommendedName>
        <fullName evidence="7">Actin-related protein 2/3 complex subunit</fullName>
    </recommendedName>
</protein>
<evidence type="ECO:0000313" key="9">
    <source>
        <dbReference type="EMBL" id="TIA93654.1"/>
    </source>
</evidence>
<keyword evidence="6 7" id="KW-0206">Cytoskeleton</keyword>